<keyword evidence="3" id="KW-1185">Reference proteome</keyword>
<protein>
    <recommendedName>
        <fullName evidence="1">RNase H type-1 domain-containing protein</fullName>
    </recommendedName>
</protein>
<evidence type="ECO:0000313" key="3">
    <source>
        <dbReference type="Proteomes" id="UP001500547"/>
    </source>
</evidence>
<dbReference type="PANTHER" id="PTHR48475">
    <property type="entry name" value="RIBONUCLEASE H"/>
    <property type="match status" value="1"/>
</dbReference>
<dbReference type="PROSITE" id="PS50879">
    <property type="entry name" value="RNASE_H_1"/>
    <property type="match status" value="1"/>
</dbReference>
<evidence type="ECO:0000259" key="1">
    <source>
        <dbReference type="PROSITE" id="PS50879"/>
    </source>
</evidence>
<dbReference type="RefSeq" id="WP_345532181.1">
    <property type="nucleotide sequence ID" value="NZ_BAABLD010000007.1"/>
</dbReference>
<dbReference type="PANTHER" id="PTHR48475:SF1">
    <property type="entry name" value="RNASE H TYPE-1 DOMAIN-CONTAINING PROTEIN"/>
    <property type="match status" value="1"/>
</dbReference>
<reference evidence="3" key="1">
    <citation type="journal article" date="2019" name="Int. J. Syst. Evol. Microbiol.">
        <title>The Global Catalogue of Microorganisms (GCM) 10K type strain sequencing project: providing services to taxonomists for standard genome sequencing and annotation.</title>
        <authorList>
            <consortium name="The Broad Institute Genomics Platform"/>
            <consortium name="The Broad Institute Genome Sequencing Center for Infectious Disease"/>
            <person name="Wu L."/>
            <person name="Ma J."/>
        </authorList>
    </citation>
    <scope>NUCLEOTIDE SEQUENCE [LARGE SCALE GENOMIC DNA]</scope>
    <source>
        <strain evidence="3">JCM 18715</strain>
    </source>
</reference>
<evidence type="ECO:0000313" key="2">
    <source>
        <dbReference type="EMBL" id="GAA5162864.1"/>
    </source>
</evidence>
<dbReference type="EMBL" id="BAABLD010000007">
    <property type="protein sequence ID" value="GAA5162864.1"/>
    <property type="molecule type" value="Genomic_DNA"/>
</dbReference>
<proteinExistence type="predicted"/>
<feature type="domain" description="RNase H type-1" evidence="1">
    <location>
        <begin position="1"/>
        <end position="136"/>
    </location>
</feature>
<dbReference type="Proteomes" id="UP001500547">
    <property type="component" value="Unassembled WGS sequence"/>
</dbReference>
<organism evidence="2 3">
    <name type="scientific">Viridibacterium curvum</name>
    <dbReference type="NCBI Taxonomy" id="1101404"/>
    <lineage>
        <taxon>Bacteria</taxon>
        <taxon>Pseudomonadati</taxon>
        <taxon>Pseudomonadota</taxon>
        <taxon>Betaproteobacteria</taxon>
        <taxon>Rhodocyclales</taxon>
        <taxon>Rhodocyclaceae</taxon>
        <taxon>Viridibacterium</taxon>
    </lineage>
</organism>
<dbReference type="Gene3D" id="3.30.420.10">
    <property type="entry name" value="Ribonuclease H-like superfamily/Ribonuclease H"/>
    <property type="match status" value="1"/>
</dbReference>
<name>A0ABP9QJ66_9RHOO</name>
<sequence>MEDVWQIFCDGSALPNPGRMAAGVLILAPDGRETRISQLLPGHGSNNEAELRALLLALQTALSLGADCIALHSDSRVVIDELSGTAARPYPGLPTVFALVNETLARFDSATLRWVPAHRNLIADNLARSALGLPARPA</sequence>
<dbReference type="Pfam" id="PF13456">
    <property type="entry name" value="RVT_3"/>
    <property type="match status" value="1"/>
</dbReference>
<dbReference type="InterPro" id="IPR036397">
    <property type="entry name" value="RNaseH_sf"/>
</dbReference>
<dbReference type="InterPro" id="IPR012337">
    <property type="entry name" value="RNaseH-like_sf"/>
</dbReference>
<dbReference type="InterPro" id="IPR002156">
    <property type="entry name" value="RNaseH_domain"/>
</dbReference>
<gene>
    <name evidence="2" type="ORF">GCM10025770_14160</name>
</gene>
<accession>A0ABP9QJ66</accession>
<comment type="caution">
    <text evidence="2">The sequence shown here is derived from an EMBL/GenBank/DDBJ whole genome shotgun (WGS) entry which is preliminary data.</text>
</comment>
<dbReference type="SUPFAM" id="SSF53098">
    <property type="entry name" value="Ribonuclease H-like"/>
    <property type="match status" value="1"/>
</dbReference>